<feature type="domain" description="Beta-galactosidase galactose-binding" evidence="16">
    <location>
        <begin position="592"/>
        <end position="654"/>
    </location>
</feature>
<dbReference type="AlphaFoldDB" id="A0A9Q0C8S9"/>
<protein>
    <recommendedName>
        <fullName evidence="4 11">Beta-galactosidase</fullName>
        <ecNumber evidence="4 11">3.2.1.23</ecNumber>
    </recommendedName>
</protein>
<evidence type="ECO:0000256" key="9">
    <source>
        <dbReference type="ARBA" id="ARBA00023295"/>
    </source>
</evidence>
<evidence type="ECO:0000256" key="12">
    <source>
        <dbReference type="RuleBase" id="RU003679"/>
    </source>
</evidence>
<dbReference type="InterPro" id="IPR001944">
    <property type="entry name" value="Glycoside_Hdrlase_35"/>
</dbReference>
<dbReference type="InterPro" id="IPR026283">
    <property type="entry name" value="B-gal_1-like"/>
</dbReference>
<evidence type="ECO:0000256" key="2">
    <source>
        <dbReference type="ARBA" id="ARBA00004271"/>
    </source>
</evidence>
<feature type="chain" id="PRO_5040391423" description="Beta-galactosidase" evidence="13">
    <location>
        <begin position="27"/>
        <end position="688"/>
    </location>
</feature>
<dbReference type="OrthoDB" id="1657402at2759"/>
<dbReference type="PANTHER" id="PTHR23421">
    <property type="entry name" value="BETA-GALACTOSIDASE RELATED"/>
    <property type="match status" value="1"/>
</dbReference>
<accession>A0A9Q0C8S9</accession>
<organism evidence="17 18">
    <name type="scientific">Rhynchospora breviuscula</name>
    <dbReference type="NCBI Taxonomy" id="2022672"/>
    <lineage>
        <taxon>Eukaryota</taxon>
        <taxon>Viridiplantae</taxon>
        <taxon>Streptophyta</taxon>
        <taxon>Embryophyta</taxon>
        <taxon>Tracheophyta</taxon>
        <taxon>Spermatophyta</taxon>
        <taxon>Magnoliopsida</taxon>
        <taxon>Liliopsida</taxon>
        <taxon>Poales</taxon>
        <taxon>Cyperaceae</taxon>
        <taxon>Cyperoideae</taxon>
        <taxon>Rhynchosporeae</taxon>
        <taxon>Rhynchospora</taxon>
    </lineage>
</organism>
<keyword evidence="18" id="KW-1185">Reference proteome</keyword>
<feature type="signal peptide" evidence="13">
    <location>
        <begin position="1"/>
        <end position="26"/>
    </location>
</feature>
<dbReference type="SUPFAM" id="SSF51445">
    <property type="entry name" value="(Trans)glycosidases"/>
    <property type="match status" value="1"/>
</dbReference>
<dbReference type="InterPro" id="IPR008979">
    <property type="entry name" value="Galactose-bd-like_sf"/>
</dbReference>
<dbReference type="InterPro" id="IPR048912">
    <property type="entry name" value="BetaGal1-like_ABD1"/>
</dbReference>
<evidence type="ECO:0000256" key="13">
    <source>
        <dbReference type="SAM" id="SignalP"/>
    </source>
</evidence>
<keyword evidence="5" id="KW-0052">Apoplast</keyword>
<proteinExistence type="inferred from homology"/>
<keyword evidence="8" id="KW-0325">Glycoprotein</keyword>
<dbReference type="Gene3D" id="2.60.120.260">
    <property type="entry name" value="Galactose-binding domain-like"/>
    <property type="match status" value="2"/>
</dbReference>
<comment type="catalytic activity">
    <reaction evidence="1 11">
        <text>Hydrolysis of terminal non-reducing beta-D-galactose residues in beta-D-galactosides.</text>
        <dbReference type="EC" id="3.2.1.23"/>
    </reaction>
</comment>
<evidence type="ECO:0000256" key="7">
    <source>
        <dbReference type="ARBA" id="ARBA00022801"/>
    </source>
</evidence>
<dbReference type="Gene3D" id="3.20.20.80">
    <property type="entry name" value="Glycosidases"/>
    <property type="match status" value="1"/>
</dbReference>
<dbReference type="PRINTS" id="PR00742">
    <property type="entry name" value="GLHYDRLASE35"/>
</dbReference>
<dbReference type="PROSITE" id="PS01182">
    <property type="entry name" value="GLYCOSYL_HYDROL_F35"/>
    <property type="match status" value="1"/>
</dbReference>
<evidence type="ECO:0000256" key="8">
    <source>
        <dbReference type="ARBA" id="ARBA00023180"/>
    </source>
</evidence>
<dbReference type="FunFam" id="3.20.20.80:FF:000115">
    <property type="entry name" value="Beta-galactosidase"/>
    <property type="match status" value="1"/>
</dbReference>
<dbReference type="InterPro" id="IPR019801">
    <property type="entry name" value="Glyco_hydro_35_CS"/>
</dbReference>
<gene>
    <name evidence="17" type="ORF">LUZ63_013564</name>
</gene>
<evidence type="ECO:0000313" key="17">
    <source>
        <dbReference type="EMBL" id="KAJ1689409.1"/>
    </source>
</evidence>
<dbReference type="GO" id="GO:0048046">
    <property type="term" value="C:apoplast"/>
    <property type="evidence" value="ECO:0007669"/>
    <property type="project" value="UniProtKB-SubCell"/>
</dbReference>
<dbReference type="Proteomes" id="UP001151287">
    <property type="component" value="Unassembled WGS sequence"/>
</dbReference>
<dbReference type="SUPFAM" id="SSF49785">
    <property type="entry name" value="Galactose-binding domain-like"/>
    <property type="match status" value="1"/>
</dbReference>
<dbReference type="InterPro" id="IPR017853">
    <property type="entry name" value="GH"/>
</dbReference>
<keyword evidence="7 11" id="KW-0378">Hydrolase</keyword>
<dbReference type="InterPro" id="IPR048913">
    <property type="entry name" value="BetaGal_gal-bd"/>
</dbReference>
<comment type="caution">
    <text evidence="17">The sequence shown here is derived from an EMBL/GenBank/DDBJ whole genome shotgun (WGS) entry which is preliminary data.</text>
</comment>
<evidence type="ECO:0000256" key="11">
    <source>
        <dbReference type="RuleBase" id="RU000675"/>
    </source>
</evidence>
<name>A0A9Q0C8S9_9POAL</name>
<dbReference type="Pfam" id="PF21317">
    <property type="entry name" value="BetaGal_ABD_1"/>
    <property type="match status" value="1"/>
</dbReference>
<comment type="similarity">
    <text evidence="3 12">Belongs to the glycosyl hydrolase 35 family.</text>
</comment>
<dbReference type="GO" id="GO:0004565">
    <property type="term" value="F:beta-galactosidase activity"/>
    <property type="evidence" value="ECO:0007669"/>
    <property type="project" value="UniProtKB-EC"/>
</dbReference>
<evidence type="ECO:0000256" key="6">
    <source>
        <dbReference type="ARBA" id="ARBA00022729"/>
    </source>
</evidence>
<evidence type="ECO:0000256" key="5">
    <source>
        <dbReference type="ARBA" id="ARBA00022523"/>
    </source>
</evidence>
<dbReference type="InterPro" id="IPR031330">
    <property type="entry name" value="Gly_Hdrlase_35_cat"/>
</dbReference>
<feature type="domain" description="Beta-galactosidase 1-like first all-beta" evidence="15">
    <location>
        <begin position="422"/>
        <end position="542"/>
    </location>
</feature>
<comment type="subcellular location">
    <subcellularLocation>
        <location evidence="2">Secreted</location>
        <location evidence="2">Extracellular space</location>
        <location evidence="2">Apoplast</location>
    </subcellularLocation>
</comment>
<dbReference type="GO" id="GO:0005975">
    <property type="term" value="P:carbohydrate metabolic process"/>
    <property type="evidence" value="ECO:0007669"/>
    <property type="project" value="InterPro"/>
</dbReference>
<dbReference type="FunFam" id="2.60.120.260:FF:000021">
    <property type="entry name" value="Beta-galactosidase"/>
    <property type="match status" value="1"/>
</dbReference>
<feature type="active site" description="Nucleophile" evidence="10">
    <location>
        <position position="279"/>
    </location>
</feature>
<feature type="active site" description="Proton donor" evidence="10">
    <location>
        <position position="196"/>
    </location>
</feature>
<dbReference type="PIRSF" id="PIRSF006336">
    <property type="entry name" value="B-gal"/>
    <property type="match status" value="1"/>
</dbReference>
<dbReference type="EMBL" id="JAMQYH010000004">
    <property type="protein sequence ID" value="KAJ1689409.1"/>
    <property type="molecule type" value="Genomic_DNA"/>
</dbReference>
<evidence type="ECO:0000256" key="3">
    <source>
        <dbReference type="ARBA" id="ARBA00009809"/>
    </source>
</evidence>
<evidence type="ECO:0000256" key="10">
    <source>
        <dbReference type="PIRSR" id="PIRSR006336-1"/>
    </source>
</evidence>
<dbReference type="EC" id="3.2.1.23" evidence="4 11"/>
<evidence type="ECO:0000259" key="15">
    <source>
        <dbReference type="Pfam" id="PF21317"/>
    </source>
</evidence>
<sequence length="688" mass="77865">MIPRSNFNAISLSLIVFLTFLYYSSGSSPCSSTHQGNALQFWIENDRFCKDGVPFQIIGGDMHYFRIVPEYWKDRLLRAKALGLNTIQTYVPWNIHEPQPEKYSFNGIADLEAYIQLAHELGFLIMLRAGPYICGEWDLGGFPAWLLSIEPALELRSSDSTFLSLVERWWGVLLPKIRPLLYQNGGPIIMIQVENEYGSFGSDKNYLQYLAKLARRHLGDEVVLYTTDGAGDATLTNGAIPEEGVYAAVDFDTWSNSSTAFEIQKKYNFPRKSPPLSSEFYTGWLTHWGEKLATTNASSTAAALENILSKDGSAVLYMAHGGTNFGLFSGANTDSNDESAYKPDLTSYDYDAPIKEYGDVNNPKYKELRRVIRKHAAAPLPSFPSSIATEAYGIVKLNKTFSLFEALNLFSNPTKTVESENPIPMELAGQMYGFMLYVSEYEQKKGNSTVSISKIHDRAQVFVSCSEGDKSNPHFVGVIERWNNKEPLSVPYLGCPSNISLFILVENMGRVNYGKYIYDRKGILSTVQVDNLTLHRWRMHPIQFDCISNLSKNGLMKKYPYPIEEKISLRRGFKNHIGNMRYRHREQKSNTPAFYKGHFSINLTSMLKDTFISFRGWNKGIAFVNNFNIGRFWPKVGPQCTLYVPAPILKQGENTLVIFELESAKPDHTINFVSAPDFSCNLNMLHEK</sequence>
<dbReference type="Pfam" id="PF21467">
    <property type="entry name" value="BetaGal_gal-bd"/>
    <property type="match status" value="1"/>
</dbReference>
<keyword evidence="9 11" id="KW-0326">Glycosidase</keyword>
<evidence type="ECO:0000256" key="1">
    <source>
        <dbReference type="ARBA" id="ARBA00001412"/>
    </source>
</evidence>
<reference evidence="17" key="1">
    <citation type="journal article" date="2022" name="Cell">
        <title>Repeat-based holocentromeres influence genome architecture and karyotype evolution.</title>
        <authorList>
            <person name="Hofstatter P.G."/>
            <person name="Thangavel G."/>
            <person name="Lux T."/>
            <person name="Neumann P."/>
            <person name="Vondrak T."/>
            <person name="Novak P."/>
            <person name="Zhang M."/>
            <person name="Costa L."/>
            <person name="Castellani M."/>
            <person name="Scott A."/>
            <person name="Toegelov H."/>
            <person name="Fuchs J."/>
            <person name="Mata-Sucre Y."/>
            <person name="Dias Y."/>
            <person name="Vanzela A.L.L."/>
            <person name="Huettel B."/>
            <person name="Almeida C.C.S."/>
            <person name="Simkova H."/>
            <person name="Souza G."/>
            <person name="Pedrosa-Harand A."/>
            <person name="Macas J."/>
            <person name="Mayer K.F.X."/>
            <person name="Houben A."/>
            <person name="Marques A."/>
        </authorList>
    </citation>
    <scope>NUCLEOTIDE SEQUENCE</scope>
    <source>
        <strain evidence="17">RhyBre1mFocal</strain>
    </source>
</reference>
<feature type="domain" description="Glycoside hydrolase 35 catalytic" evidence="14">
    <location>
        <begin position="48"/>
        <end position="374"/>
    </location>
</feature>
<evidence type="ECO:0000259" key="14">
    <source>
        <dbReference type="Pfam" id="PF01301"/>
    </source>
</evidence>
<evidence type="ECO:0000256" key="4">
    <source>
        <dbReference type="ARBA" id="ARBA00012756"/>
    </source>
</evidence>
<dbReference type="Pfam" id="PF01301">
    <property type="entry name" value="Glyco_hydro_35"/>
    <property type="match status" value="1"/>
</dbReference>
<evidence type="ECO:0000259" key="16">
    <source>
        <dbReference type="Pfam" id="PF21467"/>
    </source>
</evidence>
<keyword evidence="6 13" id="KW-0732">Signal</keyword>
<evidence type="ECO:0000313" key="18">
    <source>
        <dbReference type="Proteomes" id="UP001151287"/>
    </source>
</evidence>